<feature type="region of interest" description="Disordered" evidence="1">
    <location>
        <begin position="1"/>
        <end position="24"/>
    </location>
</feature>
<reference evidence="2 3" key="1">
    <citation type="submission" date="2023-12" db="EMBL/GenBank/DDBJ databases">
        <title>Streptomyces sp. V4-01.</title>
        <authorList>
            <person name="Somphong A."/>
            <person name="Phongsopitanun W."/>
        </authorList>
    </citation>
    <scope>NUCLEOTIDE SEQUENCE [LARGE SCALE GENOMIC DNA]</scope>
    <source>
        <strain evidence="2 3">V4-01</strain>
    </source>
</reference>
<proteinExistence type="predicted"/>
<keyword evidence="3" id="KW-1185">Reference proteome</keyword>
<dbReference type="SUPFAM" id="SSF160631">
    <property type="entry name" value="SMI1/KNR4-like"/>
    <property type="match status" value="1"/>
</dbReference>
<accession>A0ABU7P3V7</accession>
<dbReference type="Gene3D" id="3.40.1580.10">
    <property type="entry name" value="SMI1/KNR4-like"/>
    <property type="match status" value="1"/>
</dbReference>
<gene>
    <name evidence="2" type="ORF">V2S66_00570</name>
</gene>
<dbReference type="EMBL" id="JAZEWV010000001">
    <property type="protein sequence ID" value="MEE4540461.1"/>
    <property type="molecule type" value="Genomic_DNA"/>
</dbReference>
<dbReference type="Proteomes" id="UP001344658">
    <property type="component" value="Unassembled WGS sequence"/>
</dbReference>
<sequence>MTPSLDRLSRLVPPPSAPQARDWAAAEDRIGRPLPRDFKELVDVYGGGDFDGHLGLLVPPPTRTGSEIAGYNDDRMDELNDLWAITENRPAALAGEDLLLVTWADTIDSDSVNWRVEPGRAPEEWAVVVLDADLGACEVYPMTGTEFLAGLLSGEIDSPILSHHLHADGHVFRPYPAPTR</sequence>
<comment type="caution">
    <text evidence="2">The sequence shown here is derived from an EMBL/GenBank/DDBJ whole genome shotgun (WGS) entry which is preliminary data.</text>
</comment>
<dbReference type="RefSeq" id="WP_330792197.1">
    <property type="nucleotide sequence ID" value="NZ_JAZEWV010000001.1"/>
</dbReference>
<evidence type="ECO:0000256" key="1">
    <source>
        <dbReference type="SAM" id="MobiDB-lite"/>
    </source>
</evidence>
<name>A0ABU7P3V7_9ACTN</name>
<evidence type="ECO:0000313" key="2">
    <source>
        <dbReference type="EMBL" id="MEE4540461.1"/>
    </source>
</evidence>
<organism evidence="2 3">
    <name type="scientific">Actinacidiphila polyblastidii</name>
    <dbReference type="NCBI Taxonomy" id="3110430"/>
    <lineage>
        <taxon>Bacteria</taxon>
        <taxon>Bacillati</taxon>
        <taxon>Actinomycetota</taxon>
        <taxon>Actinomycetes</taxon>
        <taxon>Kitasatosporales</taxon>
        <taxon>Streptomycetaceae</taxon>
        <taxon>Actinacidiphila</taxon>
    </lineage>
</organism>
<evidence type="ECO:0000313" key="3">
    <source>
        <dbReference type="Proteomes" id="UP001344658"/>
    </source>
</evidence>
<protein>
    <submittedName>
        <fullName evidence="2">SMI1/KNR4 family protein</fullName>
    </submittedName>
</protein>
<dbReference type="InterPro" id="IPR037883">
    <property type="entry name" value="Knr4/Smi1-like_sf"/>
</dbReference>